<dbReference type="Proteomes" id="UP000232638">
    <property type="component" value="Chromosome"/>
</dbReference>
<accession>A0A2K8U9A0</accession>
<reference evidence="1 2" key="1">
    <citation type="submission" date="2017-03" db="EMBL/GenBank/DDBJ databases">
        <title>Complete genome sequence of Candidatus 'Thiodictyon syntrophicum' sp. nov. strain Cad16T, a photolithoautotroph purple sulfur bacterium isolated from an alpine meromictic lake.</title>
        <authorList>
            <person name="Luedin S.M."/>
            <person name="Pothier J.F."/>
            <person name="Danza F."/>
            <person name="Storelli N."/>
            <person name="Wittwer M."/>
            <person name="Tonolla M."/>
        </authorList>
    </citation>
    <scope>NUCLEOTIDE SEQUENCE [LARGE SCALE GENOMIC DNA]</scope>
    <source>
        <strain evidence="1 2">Cad16T</strain>
    </source>
</reference>
<protein>
    <submittedName>
        <fullName evidence="1">Uncharacterized protein</fullName>
    </submittedName>
</protein>
<dbReference type="AlphaFoldDB" id="A0A2K8U9A0"/>
<gene>
    <name evidence="1" type="ORF">THSYN_12005</name>
</gene>
<name>A0A2K8U9A0_9GAMM</name>
<dbReference type="KEGG" id="tsy:THSYN_12005"/>
<evidence type="ECO:0000313" key="1">
    <source>
        <dbReference type="EMBL" id="AUB81611.1"/>
    </source>
</evidence>
<proteinExistence type="predicted"/>
<keyword evidence="2" id="KW-1185">Reference proteome</keyword>
<sequence>MSGAGIRIDVTVQDQALRAALAELIAKVQDPAPALLEIGEELFIWSAAKSRSSLQLADI</sequence>
<dbReference type="RefSeq" id="WP_100919375.1">
    <property type="nucleotide sequence ID" value="NZ_CP020370.1"/>
</dbReference>
<evidence type="ECO:0000313" key="2">
    <source>
        <dbReference type="Proteomes" id="UP000232638"/>
    </source>
</evidence>
<dbReference type="EMBL" id="CP020370">
    <property type="protein sequence ID" value="AUB81611.1"/>
    <property type="molecule type" value="Genomic_DNA"/>
</dbReference>
<organism evidence="1 2">
    <name type="scientific">Candidatus Thiodictyon syntrophicum</name>
    <dbReference type="NCBI Taxonomy" id="1166950"/>
    <lineage>
        <taxon>Bacteria</taxon>
        <taxon>Pseudomonadati</taxon>
        <taxon>Pseudomonadota</taxon>
        <taxon>Gammaproteobacteria</taxon>
        <taxon>Chromatiales</taxon>
        <taxon>Chromatiaceae</taxon>
        <taxon>Thiodictyon</taxon>
    </lineage>
</organism>